<evidence type="ECO:0000313" key="3">
    <source>
        <dbReference type="Proteomes" id="UP000266178"/>
    </source>
</evidence>
<dbReference type="SUPFAM" id="SSF89796">
    <property type="entry name" value="CoA-transferase family III (CaiB/BaiF)"/>
    <property type="match status" value="1"/>
</dbReference>
<keyword evidence="1 2" id="KW-0808">Transferase</keyword>
<sequence length="412" mass="44577">MSALAGVKVLDLSRVLAGPYCTQTLADLGAEVWKLEPLWGDETRAWGPPFIEPDASTGWKLGAAGESAYYLSVNRGKKSLAVNLKDPRGQEIVRRLARRADVLIENYKVGDLARYRLDYKALHPLNPRLVYCSITGFGQTGPRAAEPGYDAALQGYTGIMSVTGEPEGPPMKVGVAWIDILTGLSATNAILAALLARERDGQGQYLDLSLFDVGLAAMANLAQSYLLTGKAPQRRGNAHAQIVPYGAFPVADGWIILAVGNDTQYQKLCEALGRPELWEDARFQTNPGRVAHREELVNRLSEITRTQPMSQWLSSLQAVGVPCAPVNDLAAAFADPQAQARGLRQEVRHPTLGLLPLVGSPLGFLSRTPGQIHAPPPRLGEHTLELLTGVLGLSEAQVRDLEREKVVKTAQS</sequence>
<dbReference type="PANTHER" id="PTHR48207:SF3">
    <property type="entry name" value="SUCCINATE--HYDROXYMETHYLGLUTARATE COA-TRANSFERASE"/>
    <property type="match status" value="1"/>
</dbReference>
<name>A0A399FEG4_9DEIN</name>
<dbReference type="RefSeq" id="WP_119356300.1">
    <property type="nucleotide sequence ID" value="NZ_BJXM01000002.1"/>
</dbReference>
<proteinExistence type="predicted"/>
<dbReference type="InterPro" id="IPR023606">
    <property type="entry name" value="CoA-Trfase_III_dom_1_sf"/>
</dbReference>
<dbReference type="Gene3D" id="3.40.50.10540">
    <property type="entry name" value="Crotonobetainyl-coa:carnitine coa-transferase, domain 1"/>
    <property type="match status" value="1"/>
</dbReference>
<dbReference type="EC" id="2.8.3.19" evidence="2"/>
<evidence type="ECO:0000313" key="2">
    <source>
        <dbReference type="EMBL" id="RIH93351.1"/>
    </source>
</evidence>
<protein>
    <submittedName>
        <fullName evidence="2">Acetyl-CoA:oxalate CoA-transferase</fullName>
        <ecNumber evidence="2">2.8.3.19</ecNumber>
    </submittedName>
</protein>
<comment type="caution">
    <text evidence="2">The sequence shown here is derived from an EMBL/GenBank/DDBJ whole genome shotgun (WGS) entry which is preliminary data.</text>
</comment>
<dbReference type="AlphaFoldDB" id="A0A399FEG4"/>
<accession>A0A399FEG4</accession>
<dbReference type="Pfam" id="PF02515">
    <property type="entry name" value="CoA_transf_3"/>
    <property type="match status" value="1"/>
</dbReference>
<organism evidence="2 3">
    <name type="scientific">Meiothermus granaticius NBRC 107808</name>
    <dbReference type="NCBI Taxonomy" id="1227551"/>
    <lineage>
        <taxon>Bacteria</taxon>
        <taxon>Thermotogati</taxon>
        <taxon>Deinococcota</taxon>
        <taxon>Deinococci</taxon>
        <taxon>Thermales</taxon>
        <taxon>Thermaceae</taxon>
        <taxon>Meiothermus</taxon>
    </lineage>
</organism>
<dbReference type="Proteomes" id="UP000266178">
    <property type="component" value="Unassembled WGS sequence"/>
</dbReference>
<dbReference type="OrthoDB" id="9797653at2"/>
<dbReference type="Gene3D" id="3.30.1540.10">
    <property type="entry name" value="formyl-coa transferase, domain 3"/>
    <property type="match status" value="1"/>
</dbReference>
<dbReference type="InterPro" id="IPR044855">
    <property type="entry name" value="CoA-Trfase_III_dom3_sf"/>
</dbReference>
<dbReference type="InterPro" id="IPR050483">
    <property type="entry name" value="CoA-transferase_III_domain"/>
</dbReference>
<reference evidence="2 3" key="1">
    <citation type="submission" date="2018-08" db="EMBL/GenBank/DDBJ databases">
        <title>Meiothermus granaticius genome AF-68 sequencing project.</title>
        <authorList>
            <person name="Da Costa M.S."/>
            <person name="Albuquerque L."/>
            <person name="Raposo P."/>
            <person name="Froufe H.J.C."/>
            <person name="Barroso C.S."/>
            <person name="Egas C."/>
        </authorList>
    </citation>
    <scope>NUCLEOTIDE SEQUENCE [LARGE SCALE GENOMIC DNA]</scope>
    <source>
        <strain evidence="2 3">AF-68</strain>
    </source>
</reference>
<keyword evidence="3" id="KW-1185">Reference proteome</keyword>
<dbReference type="EMBL" id="QWLB01000007">
    <property type="protein sequence ID" value="RIH93351.1"/>
    <property type="molecule type" value="Genomic_DNA"/>
</dbReference>
<dbReference type="InterPro" id="IPR003673">
    <property type="entry name" value="CoA-Trfase_fam_III"/>
</dbReference>
<gene>
    <name evidence="2" type="primary">uctC</name>
    <name evidence="2" type="ORF">Mgrana_00795</name>
</gene>
<dbReference type="PANTHER" id="PTHR48207">
    <property type="entry name" value="SUCCINATE--HYDROXYMETHYLGLUTARATE COA-TRANSFERASE"/>
    <property type="match status" value="1"/>
</dbReference>
<dbReference type="GO" id="GO:0008410">
    <property type="term" value="F:CoA-transferase activity"/>
    <property type="evidence" value="ECO:0007669"/>
    <property type="project" value="TreeGrafter"/>
</dbReference>
<evidence type="ECO:0000256" key="1">
    <source>
        <dbReference type="ARBA" id="ARBA00022679"/>
    </source>
</evidence>